<protein>
    <submittedName>
        <fullName evidence="1">LLM class flavin-dependent oxidoreductase</fullName>
    </submittedName>
</protein>
<evidence type="ECO:0000313" key="1">
    <source>
        <dbReference type="EMBL" id="TMS56670.1"/>
    </source>
</evidence>
<organism evidence="1 2">
    <name type="scientific">Imbroritus primus</name>
    <dbReference type="NCBI Taxonomy" id="3058603"/>
    <lineage>
        <taxon>Bacteria</taxon>
        <taxon>Pseudomonadati</taxon>
        <taxon>Pseudomonadota</taxon>
        <taxon>Betaproteobacteria</taxon>
        <taxon>Burkholderiales</taxon>
        <taxon>Burkholderiaceae</taxon>
        <taxon>Imbroritus</taxon>
    </lineage>
</organism>
<proteinExistence type="predicted"/>
<keyword evidence="2" id="KW-1185">Reference proteome</keyword>
<name>A0ACD3SKG6_9BURK</name>
<comment type="caution">
    <text evidence="1">The sequence shown here is derived from an EMBL/GenBank/DDBJ whole genome shotgun (WGS) entry which is preliminary data.</text>
</comment>
<dbReference type="EMBL" id="AKCV02000026">
    <property type="protein sequence ID" value="TMS56670.1"/>
    <property type="molecule type" value="Genomic_DNA"/>
</dbReference>
<accession>A0ACD3SKG6</accession>
<dbReference type="Proteomes" id="UP000004277">
    <property type="component" value="Unassembled WGS sequence"/>
</dbReference>
<sequence>MGKNSQVRVGWFCPTNGDRSAFGDPEKMIPRSLDNFLDVTAAAEQAGMEYMLIPVGPTCWDAWTAASFIAARQPKIKPLVAMKPGFIHPVAQAKMIASFSQFTGGRIYINLIAGISEKEAASEGQLASKEARYRQLEEEVVLIKRLLTEKNVKFDGEFYHVDAPAIIPELPGGAPDFFLGGGSQQALEISARHSAVHLFWGDYPEVIAGQIKQIKELARSYGREQAIEFAMRLQIICRETEEEAWEFAHQLVAGADEQRASKSVRDGHVDSVANQRQKELAEVGSKLTPHLWTGINEVRLGAGVAVVGNPRQVADQLKEFLAAGCSGFCLSGYPHANEAAIFGRLVMPLLQS</sequence>
<evidence type="ECO:0000313" key="2">
    <source>
        <dbReference type="Proteomes" id="UP000004277"/>
    </source>
</evidence>
<reference evidence="1" key="1">
    <citation type="submission" date="2019-05" db="EMBL/GenBank/DDBJ databases">
        <title>Revised genome assembly of Burkholderiaceae (previously Ralstonia) sp. PBA.</title>
        <authorList>
            <person name="Gan H.M."/>
        </authorList>
    </citation>
    <scope>NUCLEOTIDE SEQUENCE</scope>
    <source>
        <strain evidence="1">PBA</strain>
    </source>
</reference>
<gene>
    <name evidence="1" type="ORF">MW7_016445</name>
</gene>